<sequence>MKLVLERVGGASIDTDVVKEKAIAKDCSETVEDLRYSVLEQFFAKPELEEEERKRRSSSEGQKLVGSNVGEGQEMSGKYKAHYEEKRDSDSNLSLEAESGSDGKMGEGDDGSTLRHGGAKLKCCSSGGEGPAIGEYRSRDDPCVALRQGKVTTFKIGGRRVPFSIYDIALFTGLPTIRRVVELDGDEVSTDMIEDAQKKLSDGPLLGAAEWFMFPHSGEIENTCLVMYKCTCIELLLLAYICLSIPFSLCKLHLKM</sequence>
<accession>A0A9Q1KZI8</accession>
<evidence type="ECO:0000256" key="1">
    <source>
        <dbReference type="SAM" id="MobiDB-lite"/>
    </source>
</evidence>
<dbReference type="EMBL" id="JAKOGI010000004">
    <property type="protein sequence ID" value="KAJ8452539.1"/>
    <property type="molecule type" value="Genomic_DNA"/>
</dbReference>
<protein>
    <submittedName>
        <fullName evidence="2">Uncharacterized protein</fullName>
    </submittedName>
</protein>
<dbReference type="OrthoDB" id="1704153at2759"/>
<dbReference type="AlphaFoldDB" id="A0A9Q1KZI8"/>
<keyword evidence="3" id="KW-1185">Reference proteome</keyword>
<evidence type="ECO:0000313" key="2">
    <source>
        <dbReference type="EMBL" id="KAJ8452539.1"/>
    </source>
</evidence>
<feature type="compositionally biased region" description="Basic and acidic residues" evidence="1">
    <location>
        <begin position="81"/>
        <end position="90"/>
    </location>
</feature>
<gene>
    <name evidence="2" type="ORF">Cgig2_000128</name>
</gene>
<feature type="region of interest" description="Disordered" evidence="1">
    <location>
        <begin position="47"/>
        <end position="113"/>
    </location>
</feature>
<comment type="caution">
    <text evidence="2">The sequence shown here is derived from an EMBL/GenBank/DDBJ whole genome shotgun (WGS) entry which is preliminary data.</text>
</comment>
<proteinExistence type="predicted"/>
<evidence type="ECO:0000313" key="3">
    <source>
        <dbReference type="Proteomes" id="UP001153076"/>
    </source>
</evidence>
<reference evidence="2" key="1">
    <citation type="submission" date="2022-04" db="EMBL/GenBank/DDBJ databases">
        <title>Carnegiea gigantea Genome sequencing and assembly v2.</title>
        <authorList>
            <person name="Copetti D."/>
            <person name="Sanderson M.J."/>
            <person name="Burquez A."/>
            <person name="Wojciechowski M.F."/>
        </authorList>
    </citation>
    <scope>NUCLEOTIDE SEQUENCE</scope>
    <source>
        <strain evidence="2">SGP5-SGP5p</strain>
        <tissue evidence="2">Aerial part</tissue>
    </source>
</reference>
<dbReference type="Proteomes" id="UP001153076">
    <property type="component" value="Unassembled WGS sequence"/>
</dbReference>
<organism evidence="2 3">
    <name type="scientific">Carnegiea gigantea</name>
    <dbReference type="NCBI Taxonomy" id="171969"/>
    <lineage>
        <taxon>Eukaryota</taxon>
        <taxon>Viridiplantae</taxon>
        <taxon>Streptophyta</taxon>
        <taxon>Embryophyta</taxon>
        <taxon>Tracheophyta</taxon>
        <taxon>Spermatophyta</taxon>
        <taxon>Magnoliopsida</taxon>
        <taxon>eudicotyledons</taxon>
        <taxon>Gunneridae</taxon>
        <taxon>Pentapetalae</taxon>
        <taxon>Caryophyllales</taxon>
        <taxon>Cactineae</taxon>
        <taxon>Cactaceae</taxon>
        <taxon>Cactoideae</taxon>
        <taxon>Echinocereeae</taxon>
        <taxon>Carnegiea</taxon>
    </lineage>
</organism>
<name>A0A9Q1KZI8_9CARY</name>